<protein>
    <recommendedName>
        <fullName evidence="2">DNA (cytosine-5-)-methyltransferase</fullName>
    </recommendedName>
</protein>
<gene>
    <name evidence="1" type="ORF">LCGC14_0400160</name>
</gene>
<evidence type="ECO:0008006" key="2">
    <source>
        <dbReference type="Google" id="ProtNLM"/>
    </source>
</evidence>
<name>A0A0F9VIV3_9ZZZZ</name>
<comment type="caution">
    <text evidence="1">The sequence shown here is derived from an EMBL/GenBank/DDBJ whole genome shotgun (WGS) entry which is preliminary data.</text>
</comment>
<sequence>MTLPIEKRIILDLYAGTCAWSKPYKDAGYDVKPITLPENDIRDDGVLAYCISLRAYGILAACDCSKLSNAGRCRDKDRTFRDAIDAVEMVTKALYIIAMTNPIWWVIENPVGLMKQLIGKPQYRFQPCEFGHNYTKHTCLWGRFTPLFVTQNVKPQPASENLIMKLGGKSERTKRLRSITPSGFAQAFFKANQ</sequence>
<evidence type="ECO:0000313" key="1">
    <source>
        <dbReference type="EMBL" id="KKN73441.1"/>
    </source>
</evidence>
<reference evidence="1" key="1">
    <citation type="journal article" date="2015" name="Nature">
        <title>Complex archaea that bridge the gap between prokaryotes and eukaryotes.</title>
        <authorList>
            <person name="Spang A."/>
            <person name="Saw J.H."/>
            <person name="Jorgensen S.L."/>
            <person name="Zaremba-Niedzwiedzka K."/>
            <person name="Martijn J."/>
            <person name="Lind A.E."/>
            <person name="van Eijk R."/>
            <person name="Schleper C."/>
            <person name="Guy L."/>
            <person name="Ettema T.J."/>
        </authorList>
    </citation>
    <scope>NUCLEOTIDE SEQUENCE</scope>
</reference>
<organism evidence="1">
    <name type="scientific">marine sediment metagenome</name>
    <dbReference type="NCBI Taxonomy" id="412755"/>
    <lineage>
        <taxon>unclassified sequences</taxon>
        <taxon>metagenomes</taxon>
        <taxon>ecological metagenomes</taxon>
    </lineage>
</organism>
<accession>A0A0F9VIV3</accession>
<proteinExistence type="predicted"/>
<dbReference type="SUPFAM" id="SSF53335">
    <property type="entry name" value="S-adenosyl-L-methionine-dependent methyltransferases"/>
    <property type="match status" value="1"/>
</dbReference>
<dbReference type="EMBL" id="LAZR01000343">
    <property type="protein sequence ID" value="KKN73441.1"/>
    <property type="molecule type" value="Genomic_DNA"/>
</dbReference>
<dbReference type="InterPro" id="IPR029063">
    <property type="entry name" value="SAM-dependent_MTases_sf"/>
</dbReference>
<dbReference type="AlphaFoldDB" id="A0A0F9VIV3"/>